<keyword evidence="2" id="KW-0808">Transferase</keyword>
<keyword evidence="3" id="KW-0949">S-adenosyl-L-methionine</keyword>
<dbReference type="GO" id="GO:0010420">
    <property type="term" value="F:polyprenyldihydroxybenzoate methyltransferase activity"/>
    <property type="evidence" value="ECO:0007669"/>
    <property type="project" value="TreeGrafter"/>
</dbReference>
<evidence type="ECO:0000256" key="3">
    <source>
        <dbReference type="ARBA" id="ARBA00022691"/>
    </source>
</evidence>
<dbReference type="SUPFAM" id="SSF53335">
    <property type="entry name" value="S-adenosyl-L-methionine-dependent methyltransferases"/>
    <property type="match status" value="1"/>
</dbReference>
<feature type="compositionally biased region" description="Basic and acidic residues" evidence="4">
    <location>
        <begin position="222"/>
        <end position="236"/>
    </location>
</feature>
<evidence type="ECO:0000256" key="1">
    <source>
        <dbReference type="ARBA" id="ARBA00022603"/>
    </source>
</evidence>
<dbReference type="PANTHER" id="PTHR43464">
    <property type="entry name" value="METHYLTRANSFERASE"/>
    <property type="match status" value="1"/>
</dbReference>
<dbReference type="VEuPathDB" id="PlasmoDB:C922_04404"/>
<sequence>MQHFLAGLKPRGGKAGHVSKPFLRKQHRNKTFDERERAFFDQMHTEWWNDHGKDKRTWCDVLQKIAGGNTYSLHDYNKHRFNFITKNYEFLFFEKMRKEGQHGREKEKDITINILDVGCGGGILCEYMRRNFSYFLLKSDIIGRGAGSTYVSGRTVHINMDGIDVSSKLIDVARRRQRVEEAEHTGMSHSPEGAEYIRMSNSHEGVPPHICNTTRDMNPRASHQEKEPNWGNKKTENNPWKSLNVHINQSYYNCDISDFTNWSDREGKKYHIVVSSEVIEHVPNEKKEEYVRCISQLCFPEAVVVFTTIDRNLLSYLYSIILAEYLTGMVKKGTHSYDQFIGSDKLSHLCALFDLQNVSTEHAVYVPFVRDYFPTRWLKLLYLSAFVYRGGAPVSGC</sequence>
<evidence type="ECO:0000313" key="5">
    <source>
        <dbReference type="EMBL" id="EUD65275.1"/>
    </source>
</evidence>
<dbReference type="OrthoDB" id="3265906at2759"/>
<evidence type="ECO:0000256" key="2">
    <source>
        <dbReference type="ARBA" id="ARBA00022679"/>
    </source>
</evidence>
<dbReference type="InterPro" id="IPR029063">
    <property type="entry name" value="SAM-dependent_MTases_sf"/>
</dbReference>
<keyword evidence="6" id="KW-1185">Reference proteome</keyword>
<dbReference type="AlphaFoldDB" id="W7A0W7"/>
<feature type="region of interest" description="Disordered" evidence="4">
    <location>
        <begin position="218"/>
        <end position="237"/>
    </location>
</feature>
<proteinExistence type="predicted"/>
<keyword evidence="1" id="KW-0489">Methyltransferase</keyword>
<gene>
    <name evidence="5" type="ORF">C922_04404</name>
</gene>
<evidence type="ECO:0008006" key="7">
    <source>
        <dbReference type="Google" id="ProtNLM"/>
    </source>
</evidence>
<accession>W7A0W7</accession>
<dbReference type="GO" id="GO:0005739">
    <property type="term" value="C:mitochondrion"/>
    <property type="evidence" value="ECO:0007669"/>
    <property type="project" value="TreeGrafter"/>
</dbReference>
<dbReference type="GO" id="GO:0032259">
    <property type="term" value="P:methylation"/>
    <property type="evidence" value="ECO:0007669"/>
    <property type="project" value="UniProtKB-KW"/>
</dbReference>
<evidence type="ECO:0000313" key="6">
    <source>
        <dbReference type="Proteomes" id="UP000030640"/>
    </source>
</evidence>
<name>W7A0W7_9APIC</name>
<protein>
    <recommendedName>
        <fullName evidence="7">3-demethylubiquinone-9 3-methyltransferase</fullName>
    </recommendedName>
</protein>
<dbReference type="RefSeq" id="XP_008818209.1">
    <property type="nucleotide sequence ID" value="XM_008819987.1"/>
</dbReference>
<feature type="region of interest" description="Disordered" evidence="4">
    <location>
        <begin position="6"/>
        <end position="27"/>
    </location>
</feature>
<evidence type="ECO:0000256" key="4">
    <source>
        <dbReference type="SAM" id="MobiDB-lite"/>
    </source>
</evidence>
<dbReference type="EMBL" id="KI965481">
    <property type="protein sequence ID" value="EUD65275.1"/>
    <property type="molecule type" value="Genomic_DNA"/>
</dbReference>
<dbReference type="PANTHER" id="PTHR43464:SF19">
    <property type="entry name" value="UBIQUINONE BIOSYNTHESIS O-METHYLTRANSFERASE, MITOCHONDRIAL"/>
    <property type="match status" value="1"/>
</dbReference>
<dbReference type="Proteomes" id="UP000030640">
    <property type="component" value="Unassembled WGS sequence"/>
</dbReference>
<organism evidence="5 6">
    <name type="scientific">Plasmodium inui San Antonio 1</name>
    <dbReference type="NCBI Taxonomy" id="1237626"/>
    <lineage>
        <taxon>Eukaryota</taxon>
        <taxon>Sar</taxon>
        <taxon>Alveolata</taxon>
        <taxon>Apicomplexa</taxon>
        <taxon>Aconoidasida</taxon>
        <taxon>Haemosporida</taxon>
        <taxon>Plasmodiidae</taxon>
        <taxon>Plasmodium</taxon>
        <taxon>Plasmodium (Plasmodium)</taxon>
    </lineage>
</organism>
<dbReference type="Gene3D" id="3.40.50.150">
    <property type="entry name" value="Vaccinia Virus protein VP39"/>
    <property type="match status" value="1"/>
</dbReference>
<dbReference type="GeneID" id="20039678"/>
<reference evidence="5 6" key="1">
    <citation type="submission" date="2013-02" db="EMBL/GenBank/DDBJ databases">
        <title>The Genome Sequence of Plasmodium inui San Antonio 1.</title>
        <authorList>
            <consortium name="The Broad Institute Genome Sequencing Platform"/>
            <consortium name="The Broad Institute Genome Sequencing Center for Infectious Disease"/>
            <person name="Neafsey D."/>
            <person name="Cheeseman I."/>
            <person name="Volkman S."/>
            <person name="Adams J."/>
            <person name="Walker B."/>
            <person name="Young S.K."/>
            <person name="Zeng Q."/>
            <person name="Gargeya S."/>
            <person name="Fitzgerald M."/>
            <person name="Haas B."/>
            <person name="Abouelleil A."/>
            <person name="Alvarado L."/>
            <person name="Arachchi H.M."/>
            <person name="Berlin A.M."/>
            <person name="Chapman S.B."/>
            <person name="Dewar J."/>
            <person name="Goldberg J."/>
            <person name="Griggs A."/>
            <person name="Gujja S."/>
            <person name="Hansen M."/>
            <person name="Howarth C."/>
            <person name="Imamovic A."/>
            <person name="Larimer J."/>
            <person name="McCowan C."/>
            <person name="Murphy C."/>
            <person name="Neiman D."/>
            <person name="Pearson M."/>
            <person name="Priest M."/>
            <person name="Roberts A."/>
            <person name="Saif S."/>
            <person name="Shea T."/>
            <person name="Sisk P."/>
            <person name="Sykes S."/>
            <person name="Wortman J."/>
            <person name="Nusbaum C."/>
            <person name="Birren B."/>
        </authorList>
    </citation>
    <scope>NUCLEOTIDE SEQUENCE [LARGE SCALE GENOMIC DNA]</scope>
    <source>
        <strain evidence="5 6">San Antonio 1</strain>
    </source>
</reference>
<dbReference type="Pfam" id="PF13489">
    <property type="entry name" value="Methyltransf_23"/>
    <property type="match status" value="1"/>
</dbReference>